<comment type="caution">
    <text evidence="1">The sequence shown here is derived from an EMBL/GenBank/DDBJ whole genome shotgun (WGS) entry which is preliminary data.</text>
</comment>
<sequence length="214" mass="22989">MSVLCERDSRAELWALEREFSGLFAEGGTGTLTVDQDGSVLTAQVDLDGEPKPLTNLDAGFVSVEVPLHASDPVLYAPERVTTLHPVGVGIGLRYPLFADGVLDFGAGVTGDEVIQNFGNTTAYPIVWVYGDFPGGWQLTAGDRSIVWPWPTVLTAPVRVDMSGSIWIGPDNVTHLASVRRWVSIPKNGSLSLTLAPIQGGSGWGEVHQRDTYL</sequence>
<reference evidence="2" key="1">
    <citation type="journal article" date="2019" name="Int. J. Syst. Evol. Microbiol.">
        <title>The Global Catalogue of Microorganisms (GCM) 10K type strain sequencing project: providing services to taxonomists for standard genome sequencing and annotation.</title>
        <authorList>
            <consortium name="The Broad Institute Genomics Platform"/>
            <consortium name="The Broad Institute Genome Sequencing Center for Infectious Disease"/>
            <person name="Wu L."/>
            <person name="Ma J."/>
        </authorList>
    </citation>
    <scope>NUCLEOTIDE SEQUENCE [LARGE SCALE GENOMIC DNA]</scope>
    <source>
        <strain evidence="2">JCM 11650</strain>
    </source>
</reference>
<evidence type="ECO:0000313" key="1">
    <source>
        <dbReference type="EMBL" id="MFD1836426.1"/>
    </source>
</evidence>
<dbReference type="Proteomes" id="UP001597280">
    <property type="component" value="Unassembled WGS sequence"/>
</dbReference>
<name>A0ABW4Q0C7_9MICO</name>
<gene>
    <name evidence="1" type="ORF">ACFSDA_15280</name>
</gene>
<evidence type="ECO:0000313" key="2">
    <source>
        <dbReference type="Proteomes" id="UP001597280"/>
    </source>
</evidence>
<dbReference type="RefSeq" id="WP_343905892.1">
    <property type="nucleotide sequence ID" value="NZ_BAAAIS010000003.1"/>
</dbReference>
<organism evidence="1 2">
    <name type="scientific">Brachybacterium rhamnosum</name>
    <dbReference type="NCBI Taxonomy" id="173361"/>
    <lineage>
        <taxon>Bacteria</taxon>
        <taxon>Bacillati</taxon>
        <taxon>Actinomycetota</taxon>
        <taxon>Actinomycetes</taxon>
        <taxon>Micrococcales</taxon>
        <taxon>Dermabacteraceae</taxon>
        <taxon>Brachybacterium</taxon>
    </lineage>
</organism>
<keyword evidence="2" id="KW-1185">Reference proteome</keyword>
<dbReference type="EMBL" id="JBHUFL010000003">
    <property type="protein sequence ID" value="MFD1836426.1"/>
    <property type="molecule type" value="Genomic_DNA"/>
</dbReference>
<protein>
    <submittedName>
        <fullName evidence="1">Uncharacterized protein</fullName>
    </submittedName>
</protein>
<accession>A0ABW4Q0C7</accession>
<proteinExistence type="predicted"/>